<name>A0A916QM49_9GAMM</name>
<keyword evidence="1" id="KW-1133">Transmembrane helix</keyword>
<feature type="transmembrane region" description="Helical" evidence="1">
    <location>
        <begin position="153"/>
        <end position="172"/>
    </location>
</feature>
<feature type="transmembrane region" description="Helical" evidence="1">
    <location>
        <begin position="12"/>
        <end position="37"/>
    </location>
</feature>
<proteinExistence type="predicted"/>
<dbReference type="Pfam" id="PF03741">
    <property type="entry name" value="TerC"/>
    <property type="match status" value="1"/>
</dbReference>
<keyword evidence="1" id="KW-0812">Transmembrane</keyword>
<evidence type="ECO:0000313" key="2">
    <source>
        <dbReference type="EMBL" id="GFZ83828.1"/>
    </source>
</evidence>
<dbReference type="Proteomes" id="UP000627715">
    <property type="component" value="Unassembled WGS sequence"/>
</dbReference>
<keyword evidence="3" id="KW-1185">Reference proteome</keyword>
<dbReference type="RefSeq" id="WP_068811111.1">
    <property type="nucleotide sequence ID" value="NZ_BMIY01000015.1"/>
</dbReference>
<evidence type="ECO:0000256" key="1">
    <source>
        <dbReference type="SAM" id="Phobius"/>
    </source>
</evidence>
<evidence type="ECO:0000313" key="3">
    <source>
        <dbReference type="Proteomes" id="UP000627715"/>
    </source>
</evidence>
<reference evidence="2" key="2">
    <citation type="submission" date="2020-09" db="EMBL/GenBank/DDBJ databases">
        <authorList>
            <person name="Sun Q."/>
            <person name="Zhou Y."/>
        </authorList>
    </citation>
    <scope>NUCLEOTIDE SEQUENCE</scope>
    <source>
        <strain evidence="2">CGMCC 1.15425</strain>
    </source>
</reference>
<dbReference type="OrthoDB" id="9805314at2"/>
<feature type="transmembrane region" description="Helical" evidence="1">
    <location>
        <begin position="184"/>
        <end position="201"/>
    </location>
</feature>
<accession>A0A916QM49</accession>
<comment type="caution">
    <text evidence="2">The sequence shown here is derived from an EMBL/GenBank/DDBJ whole genome shotgun (WGS) entry which is preliminary data.</text>
</comment>
<dbReference type="GO" id="GO:0005886">
    <property type="term" value="C:plasma membrane"/>
    <property type="evidence" value="ECO:0007669"/>
    <property type="project" value="TreeGrafter"/>
</dbReference>
<feature type="transmembrane region" description="Helical" evidence="1">
    <location>
        <begin position="49"/>
        <end position="72"/>
    </location>
</feature>
<organism evidence="2 3">
    <name type="scientific">Pseudohongiella nitratireducens</name>
    <dbReference type="NCBI Taxonomy" id="1768907"/>
    <lineage>
        <taxon>Bacteria</taxon>
        <taxon>Pseudomonadati</taxon>
        <taxon>Pseudomonadota</taxon>
        <taxon>Gammaproteobacteria</taxon>
        <taxon>Pseudomonadales</taxon>
        <taxon>Pseudohongiellaceae</taxon>
        <taxon>Pseudohongiella</taxon>
    </lineage>
</organism>
<protein>
    <submittedName>
        <fullName evidence="2">Membrane protein</fullName>
    </submittedName>
</protein>
<feature type="transmembrane region" description="Helical" evidence="1">
    <location>
        <begin position="213"/>
        <end position="231"/>
    </location>
</feature>
<dbReference type="EMBL" id="BMIY01000015">
    <property type="protein sequence ID" value="GFZ83828.1"/>
    <property type="molecule type" value="Genomic_DNA"/>
</dbReference>
<dbReference type="AlphaFoldDB" id="A0A916QM49"/>
<dbReference type="InterPro" id="IPR005496">
    <property type="entry name" value="Integral_membrane_TerC"/>
</dbReference>
<reference evidence="2" key="1">
    <citation type="journal article" date="2014" name="Int. J. Syst. Evol. Microbiol.">
        <title>Complete genome sequence of Corynebacterium casei LMG S-19264T (=DSM 44701T), isolated from a smear-ripened cheese.</title>
        <authorList>
            <consortium name="US DOE Joint Genome Institute (JGI-PGF)"/>
            <person name="Walter F."/>
            <person name="Albersmeier A."/>
            <person name="Kalinowski J."/>
            <person name="Ruckert C."/>
        </authorList>
    </citation>
    <scope>NUCLEOTIDE SEQUENCE</scope>
    <source>
        <strain evidence="2">CGMCC 1.15425</strain>
    </source>
</reference>
<keyword evidence="1" id="KW-0472">Membrane</keyword>
<dbReference type="PANTHER" id="PTHR30060">
    <property type="entry name" value="INNER MEMBRANE PROTEIN"/>
    <property type="match status" value="1"/>
</dbReference>
<dbReference type="PANTHER" id="PTHR30060:SF0">
    <property type="entry name" value="COILED-COIL PROTEIN (DUF2040)-RELATED"/>
    <property type="match status" value="1"/>
</dbReference>
<gene>
    <name evidence="2" type="ORF">GCM10011403_29260</name>
</gene>
<sequence length="254" mass="27709">MFEWIVSPEAWVALATLMALEIVLGIDNIIFISILVSRLPKQQRGKARQIGISLAMISRLVLLFSLAWVMGLVEPMFSVFGQEVSGRDIILVAGGLFLLAKSTHEIHGSFEIEEASKKQLAASGFASILVQIAVLDLVFSLDSVITAVGLVDHLSIMVIAIIASVGVMLIAAKPIGDFVDANPTIKMLALSFLILVGFTLIAEGFDVHIPKGYVYFAMAFSFIVEMLNIKLRSRKTQNSKTLQLSKKISDEQES</sequence>